<proteinExistence type="predicted"/>
<dbReference type="AlphaFoldDB" id="H6RHR4"/>
<reference evidence="2" key="2">
    <citation type="submission" date="2012-02" db="EMBL/GenBank/DDBJ databases">
        <authorList>
            <person name="Genoscope - CEA"/>
        </authorList>
    </citation>
    <scope>NUCLEOTIDE SEQUENCE</scope>
</reference>
<keyword evidence="1" id="KW-0732">Signal</keyword>
<sequence>MVFKKIIVLFTFLILGACSQDTDLTIARNLQEYISENTTVTEGAVLAWAANKKGNTNLTYIYYSPEIGASDFRYYELKDASLEVDVFLNYERKSLENSVVFDAKLNRFSRVGSSENWCLITCEKEGGLQISAPIKLNNKTKTTVYSNAVSLVYKTTLEPNFTWEDTEIDDNIFYFQTISDETNTLLSGTFTQDTFFQYYNTSNVLVSPNLNTEVPKALVADEIYNFMMMGIGPDNWVNMIVEEQFIPRNLEEYISINSDKEITSTRAFAGTANGNKGETYIYFEPIGAAFDYRYYETENTTVSPSDFSNYKRRSLTDIPQFDGAFRRFSRSSATEVWCLVTYISEGKLYISAPIRTKNQTRQTEWKTTVAIDYTTTLKPVFTWLDASYAESETYFQVFTKKDATLLSGTFTIENTFQYYNESNIIGKIHTGTPEELVLDEDYKFFLYGLSSDNWINIVIQNIFIAQ</sequence>
<reference evidence="2" key="1">
    <citation type="journal article" date="2012" name="Environ. Microbiol.">
        <title>Genomic content of uncultured Bacteroidetes from contrasting oceanic provinces in the North Atlantic Ocean.</title>
        <authorList>
            <person name="Gomez-Pereira P.R."/>
            <person name="Schuler M."/>
            <person name="Fuchs B.M."/>
            <person name="Bennke C."/>
            <person name="Teeling H."/>
            <person name="Waldmann J."/>
            <person name="Richter M."/>
            <person name="Barbe V."/>
            <person name="Bataille E."/>
            <person name="Glockner F.O."/>
            <person name="Amann R."/>
        </authorList>
    </citation>
    <scope>NUCLEOTIDE SEQUENCE</scope>
</reference>
<name>H6RHR4_9FLAO</name>
<protein>
    <recommendedName>
        <fullName evidence="3">Lipoprotein</fullName>
    </recommendedName>
</protein>
<accession>H6RHR4</accession>
<evidence type="ECO:0000313" key="2">
    <source>
        <dbReference type="EMBL" id="CCG00575.1"/>
    </source>
</evidence>
<evidence type="ECO:0000256" key="1">
    <source>
        <dbReference type="SAM" id="SignalP"/>
    </source>
</evidence>
<evidence type="ECO:0008006" key="3">
    <source>
        <dbReference type="Google" id="ProtNLM"/>
    </source>
</evidence>
<feature type="signal peptide" evidence="1">
    <location>
        <begin position="1"/>
        <end position="19"/>
    </location>
</feature>
<dbReference type="EMBL" id="FO117612">
    <property type="protein sequence ID" value="CCG00575.1"/>
    <property type="molecule type" value="Genomic_DNA"/>
</dbReference>
<organism evidence="2">
    <name type="scientific">uncultured Polaribacter sp</name>
    <dbReference type="NCBI Taxonomy" id="174711"/>
    <lineage>
        <taxon>Bacteria</taxon>
        <taxon>Pseudomonadati</taxon>
        <taxon>Bacteroidota</taxon>
        <taxon>Flavobacteriia</taxon>
        <taxon>Flavobacteriales</taxon>
        <taxon>Flavobacteriaceae</taxon>
        <taxon>environmental samples</taxon>
    </lineage>
</organism>
<dbReference type="PROSITE" id="PS51257">
    <property type="entry name" value="PROKAR_LIPOPROTEIN"/>
    <property type="match status" value="1"/>
</dbReference>
<gene>
    <name evidence="2" type="ORF">VIS_S3DHC20005</name>
</gene>
<feature type="chain" id="PRO_5003606805" description="Lipoprotein" evidence="1">
    <location>
        <begin position="20"/>
        <end position="466"/>
    </location>
</feature>